<evidence type="ECO:0000256" key="1">
    <source>
        <dbReference type="ARBA" id="ARBA00018672"/>
    </source>
</evidence>
<dbReference type="InterPro" id="IPR001789">
    <property type="entry name" value="Sig_transdc_resp-reg_receiver"/>
</dbReference>
<dbReference type="SMART" id="SM00342">
    <property type="entry name" value="HTH_ARAC"/>
    <property type="match status" value="1"/>
</dbReference>
<dbReference type="Gene3D" id="3.40.50.2300">
    <property type="match status" value="1"/>
</dbReference>
<feature type="domain" description="HTH araC/xylS-type" evidence="7">
    <location>
        <begin position="157"/>
        <end position="255"/>
    </location>
</feature>
<dbReference type="CDD" id="cd17536">
    <property type="entry name" value="REC_YesN-like"/>
    <property type="match status" value="1"/>
</dbReference>
<evidence type="ECO:0000259" key="7">
    <source>
        <dbReference type="PROSITE" id="PS01124"/>
    </source>
</evidence>
<evidence type="ECO:0000313" key="10">
    <source>
        <dbReference type="Proteomes" id="UP000262969"/>
    </source>
</evidence>
<dbReference type="AlphaFoldDB" id="A0A3D2X9B7"/>
<dbReference type="InterPro" id="IPR011006">
    <property type="entry name" value="CheY-like_superfamily"/>
</dbReference>
<evidence type="ECO:0000256" key="2">
    <source>
        <dbReference type="ARBA" id="ARBA00023015"/>
    </source>
</evidence>
<feature type="domain" description="Response regulatory" evidence="8">
    <location>
        <begin position="3"/>
        <end position="120"/>
    </location>
</feature>
<name>A0A3D2X9B7_9FIRM</name>
<keyword evidence="6" id="KW-0597">Phosphoprotein</keyword>
<gene>
    <name evidence="9" type="ORF">DHW61_11215</name>
</gene>
<dbReference type="SUPFAM" id="SSF46689">
    <property type="entry name" value="Homeodomain-like"/>
    <property type="match status" value="2"/>
</dbReference>
<dbReference type="Proteomes" id="UP000262969">
    <property type="component" value="Unassembled WGS sequence"/>
</dbReference>
<evidence type="ECO:0000313" key="9">
    <source>
        <dbReference type="EMBL" id="HCL02958.1"/>
    </source>
</evidence>
<dbReference type="SUPFAM" id="SSF52172">
    <property type="entry name" value="CheY-like"/>
    <property type="match status" value="1"/>
</dbReference>
<dbReference type="PROSITE" id="PS00041">
    <property type="entry name" value="HTH_ARAC_FAMILY_1"/>
    <property type="match status" value="1"/>
</dbReference>
<dbReference type="GO" id="GO:0043565">
    <property type="term" value="F:sequence-specific DNA binding"/>
    <property type="evidence" value="ECO:0007669"/>
    <property type="project" value="InterPro"/>
</dbReference>
<evidence type="ECO:0000256" key="6">
    <source>
        <dbReference type="PROSITE-ProRule" id="PRU00169"/>
    </source>
</evidence>
<dbReference type="EMBL" id="DPVV01000374">
    <property type="protein sequence ID" value="HCL02958.1"/>
    <property type="molecule type" value="Genomic_DNA"/>
</dbReference>
<evidence type="ECO:0000256" key="5">
    <source>
        <dbReference type="ARBA" id="ARBA00024867"/>
    </source>
</evidence>
<dbReference type="GO" id="GO:0003700">
    <property type="term" value="F:DNA-binding transcription factor activity"/>
    <property type="evidence" value="ECO:0007669"/>
    <property type="project" value="InterPro"/>
</dbReference>
<sequence length="259" mass="29366">MYKVIIIDDEPVIVRGLSQTIPWEKHNCQVVGTAFNGKDGLELIRNQKPDILISDICMPGMDGLTMIASIKSQFPKMQICILTGFRDFDYAQRAICLGVTRFLLKPSKMNELLDALDVMTTNLSSSDVEIKKEETMISDEEQQGSPEENTASSFIVKNALQYIDENYQQKIMLSEVAEHIYVSQWHLSKLLHRHTGQNFSEILNNVRIEKAKELLNNPALRIGEVAEKVGFVDMAHFSRVFKKIVGISANEFRNTVLSK</sequence>
<comment type="caution">
    <text evidence="9">The sequence shown here is derived from an EMBL/GenBank/DDBJ whole genome shotgun (WGS) entry which is preliminary data.</text>
</comment>
<dbReference type="Pfam" id="PF12833">
    <property type="entry name" value="HTH_18"/>
    <property type="match status" value="1"/>
</dbReference>
<dbReference type="PROSITE" id="PS50110">
    <property type="entry name" value="RESPONSE_REGULATORY"/>
    <property type="match status" value="1"/>
</dbReference>
<keyword evidence="3 9" id="KW-0238">DNA-binding</keyword>
<dbReference type="InterPro" id="IPR009057">
    <property type="entry name" value="Homeodomain-like_sf"/>
</dbReference>
<dbReference type="PROSITE" id="PS01124">
    <property type="entry name" value="HTH_ARAC_FAMILY_2"/>
    <property type="match status" value="1"/>
</dbReference>
<proteinExistence type="predicted"/>
<comment type="function">
    <text evidence="5">May play the central regulatory role in sporulation. It may be an element of the effector pathway responsible for the activation of sporulation genes in response to nutritional stress. Spo0A may act in concert with spo0H (a sigma factor) to control the expression of some genes that are critical to the sporulation process.</text>
</comment>
<dbReference type="InterPro" id="IPR018062">
    <property type="entry name" value="HTH_AraC-typ_CS"/>
</dbReference>
<dbReference type="SMART" id="SM00448">
    <property type="entry name" value="REC"/>
    <property type="match status" value="1"/>
</dbReference>
<evidence type="ECO:0000256" key="3">
    <source>
        <dbReference type="ARBA" id="ARBA00023125"/>
    </source>
</evidence>
<dbReference type="InterPro" id="IPR018060">
    <property type="entry name" value="HTH_AraC"/>
</dbReference>
<keyword evidence="4" id="KW-0804">Transcription</keyword>
<reference evidence="9 10" key="1">
    <citation type="journal article" date="2018" name="Nat. Biotechnol.">
        <title>A standardized bacterial taxonomy based on genome phylogeny substantially revises the tree of life.</title>
        <authorList>
            <person name="Parks D.H."/>
            <person name="Chuvochina M."/>
            <person name="Waite D.W."/>
            <person name="Rinke C."/>
            <person name="Skarshewski A."/>
            <person name="Chaumeil P.A."/>
            <person name="Hugenholtz P."/>
        </authorList>
    </citation>
    <scope>NUCLEOTIDE SEQUENCE [LARGE SCALE GENOMIC DNA]</scope>
    <source>
        <strain evidence="9">UBA11728</strain>
    </source>
</reference>
<accession>A0A3D2X9B7</accession>
<dbReference type="PANTHER" id="PTHR43280">
    <property type="entry name" value="ARAC-FAMILY TRANSCRIPTIONAL REGULATOR"/>
    <property type="match status" value="1"/>
</dbReference>
<dbReference type="Gene3D" id="1.10.10.60">
    <property type="entry name" value="Homeodomain-like"/>
    <property type="match status" value="2"/>
</dbReference>
<keyword evidence="2" id="KW-0805">Transcription regulation</keyword>
<dbReference type="GO" id="GO:0000160">
    <property type="term" value="P:phosphorelay signal transduction system"/>
    <property type="evidence" value="ECO:0007669"/>
    <property type="project" value="InterPro"/>
</dbReference>
<dbReference type="Pfam" id="PF00072">
    <property type="entry name" value="Response_reg"/>
    <property type="match status" value="1"/>
</dbReference>
<evidence type="ECO:0000256" key="4">
    <source>
        <dbReference type="ARBA" id="ARBA00023163"/>
    </source>
</evidence>
<evidence type="ECO:0000259" key="8">
    <source>
        <dbReference type="PROSITE" id="PS50110"/>
    </source>
</evidence>
<dbReference type="PRINTS" id="PR00032">
    <property type="entry name" value="HTHARAC"/>
</dbReference>
<dbReference type="InterPro" id="IPR020449">
    <property type="entry name" value="Tscrpt_reg_AraC-type_HTH"/>
</dbReference>
<protein>
    <recommendedName>
        <fullName evidence="1">Stage 0 sporulation protein A homolog</fullName>
    </recommendedName>
</protein>
<organism evidence="9 10">
    <name type="scientific">Lachnoclostridium phytofermentans</name>
    <dbReference type="NCBI Taxonomy" id="66219"/>
    <lineage>
        <taxon>Bacteria</taxon>
        <taxon>Bacillati</taxon>
        <taxon>Bacillota</taxon>
        <taxon>Clostridia</taxon>
        <taxon>Lachnospirales</taxon>
        <taxon>Lachnospiraceae</taxon>
    </lineage>
</organism>
<feature type="modified residue" description="4-aspartylphosphate" evidence="6">
    <location>
        <position position="55"/>
    </location>
</feature>
<dbReference type="PANTHER" id="PTHR43280:SF2">
    <property type="entry name" value="HTH-TYPE TRANSCRIPTIONAL REGULATOR EXSA"/>
    <property type="match status" value="1"/>
</dbReference>